<dbReference type="AlphaFoldDB" id="U4UGJ6"/>
<reference evidence="1 2" key="1">
    <citation type="journal article" date="2013" name="Genome Biol.">
        <title>Draft genome of the mountain pine beetle, Dendroctonus ponderosae Hopkins, a major forest pest.</title>
        <authorList>
            <person name="Keeling C.I."/>
            <person name="Yuen M.M."/>
            <person name="Liao N.Y."/>
            <person name="Docking T.R."/>
            <person name="Chan S.K."/>
            <person name="Taylor G.A."/>
            <person name="Palmquist D.L."/>
            <person name="Jackman S.D."/>
            <person name="Nguyen A."/>
            <person name="Li M."/>
            <person name="Henderson H."/>
            <person name="Janes J.K."/>
            <person name="Zhao Y."/>
            <person name="Pandoh P."/>
            <person name="Moore R."/>
            <person name="Sperling F.A."/>
            <person name="Huber D.P."/>
            <person name="Birol I."/>
            <person name="Jones S.J."/>
            <person name="Bohlmann J."/>
        </authorList>
    </citation>
    <scope>NUCLEOTIDE SEQUENCE</scope>
</reference>
<dbReference type="Proteomes" id="UP000030742">
    <property type="component" value="Unassembled WGS sequence"/>
</dbReference>
<protein>
    <submittedName>
        <fullName evidence="1">Uncharacterized protein</fullName>
    </submittedName>
</protein>
<sequence>MRHSVLRAEHVSRTCADQSWTPPPHQPHLFVHFN</sequence>
<dbReference type="EMBL" id="KB632312">
    <property type="protein sequence ID" value="ERL92152.1"/>
    <property type="molecule type" value="Genomic_DNA"/>
</dbReference>
<proteinExistence type="predicted"/>
<gene>
    <name evidence="1" type="ORF">D910_09472</name>
</gene>
<accession>U4UGJ6</accession>
<evidence type="ECO:0000313" key="1">
    <source>
        <dbReference type="EMBL" id="ERL92152.1"/>
    </source>
</evidence>
<evidence type="ECO:0000313" key="2">
    <source>
        <dbReference type="Proteomes" id="UP000030742"/>
    </source>
</evidence>
<organism evidence="1 2">
    <name type="scientific">Dendroctonus ponderosae</name>
    <name type="common">Mountain pine beetle</name>
    <dbReference type="NCBI Taxonomy" id="77166"/>
    <lineage>
        <taxon>Eukaryota</taxon>
        <taxon>Metazoa</taxon>
        <taxon>Ecdysozoa</taxon>
        <taxon>Arthropoda</taxon>
        <taxon>Hexapoda</taxon>
        <taxon>Insecta</taxon>
        <taxon>Pterygota</taxon>
        <taxon>Neoptera</taxon>
        <taxon>Endopterygota</taxon>
        <taxon>Coleoptera</taxon>
        <taxon>Polyphaga</taxon>
        <taxon>Cucujiformia</taxon>
        <taxon>Curculionidae</taxon>
        <taxon>Scolytinae</taxon>
        <taxon>Dendroctonus</taxon>
    </lineage>
</organism>
<name>U4UGJ6_DENPD</name>